<evidence type="ECO:0000259" key="1">
    <source>
        <dbReference type="Pfam" id="PF12867"/>
    </source>
</evidence>
<dbReference type="RefSeq" id="WP_023577428.1">
    <property type="nucleotide sequence ID" value="NZ_CBCSBQ010000012.1"/>
</dbReference>
<name>A0A1G4W8I7_9FLAO</name>
<protein>
    <submittedName>
        <fullName evidence="2">DinB superfamily protein</fullName>
    </submittedName>
</protein>
<evidence type="ECO:0000313" key="3">
    <source>
        <dbReference type="Proteomes" id="UP000182124"/>
    </source>
</evidence>
<dbReference type="eggNOG" id="COG2318">
    <property type="taxonomic scope" value="Bacteria"/>
</dbReference>
<reference evidence="2 3" key="1">
    <citation type="submission" date="2016-10" db="EMBL/GenBank/DDBJ databases">
        <authorList>
            <person name="de Groot N.N."/>
        </authorList>
    </citation>
    <scope>NUCLEOTIDE SEQUENCE [LARGE SCALE GENOMIC DNA]</scope>
    <source>
        <strain evidence="2 3">CGMCC 1.3801</strain>
    </source>
</reference>
<feature type="domain" description="DinB-like" evidence="1">
    <location>
        <begin position="34"/>
        <end position="166"/>
    </location>
</feature>
<gene>
    <name evidence="2" type="ORF">SAMN02927925_02578</name>
</gene>
<dbReference type="EMBL" id="FMTY01000008">
    <property type="protein sequence ID" value="SCX17774.1"/>
    <property type="molecule type" value="Genomic_DNA"/>
</dbReference>
<dbReference type="InterPro" id="IPR034660">
    <property type="entry name" value="DinB/YfiT-like"/>
</dbReference>
<organism evidence="2 3">
    <name type="scientific">Flavobacterium saliperosum</name>
    <dbReference type="NCBI Taxonomy" id="329186"/>
    <lineage>
        <taxon>Bacteria</taxon>
        <taxon>Pseudomonadati</taxon>
        <taxon>Bacteroidota</taxon>
        <taxon>Flavobacteriia</taxon>
        <taxon>Flavobacteriales</taxon>
        <taxon>Flavobacteriaceae</taxon>
        <taxon>Flavobacterium</taxon>
    </lineage>
</organism>
<dbReference type="InterPro" id="IPR024775">
    <property type="entry name" value="DinB-like"/>
</dbReference>
<dbReference type="Proteomes" id="UP000182124">
    <property type="component" value="Unassembled WGS sequence"/>
</dbReference>
<dbReference type="SUPFAM" id="SSF109854">
    <property type="entry name" value="DinB/YfiT-like putative metalloenzymes"/>
    <property type="match status" value="1"/>
</dbReference>
<accession>A0A1G4W8I7</accession>
<evidence type="ECO:0000313" key="2">
    <source>
        <dbReference type="EMBL" id="SCX17774.1"/>
    </source>
</evidence>
<dbReference type="STRING" id="329186.SAMN02927925_02578"/>
<proteinExistence type="predicted"/>
<dbReference type="Gene3D" id="1.20.120.450">
    <property type="entry name" value="dinb family like domain"/>
    <property type="match status" value="1"/>
</dbReference>
<dbReference type="NCBIfam" id="NF009807">
    <property type="entry name" value="PRK13291.1"/>
    <property type="match status" value="1"/>
</dbReference>
<sequence length="177" mass="20803">METLKFPIGRFTCPAEITSGNLEEWRATIKVFPKQLKAITEKLSATERNWNYRPDGWKITQVVHHLADSHMNALIRIKLALTEDTPVIRPYEEALWAELPDGQNDDISSSLKIIEGIHDRWTHLLENLSENDWNKMYFHPEHQRLFSIKEALGIYDWHCRHHLAHIEQALFHNGNFN</sequence>
<dbReference type="AlphaFoldDB" id="A0A1G4W8I7"/>
<dbReference type="Pfam" id="PF12867">
    <property type="entry name" value="DinB_2"/>
    <property type="match status" value="1"/>
</dbReference>